<proteinExistence type="predicted"/>
<dbReference type="Proteomes" id="UP000029575">
    <property type="component" value="Unassembled WGS sequence"/>
</dbReference>
<organism evidence="1 2">
    <name type="scientific">Burkholderia cepacia</name>
    <name type="common">Pseudomonas cepacia</name>
    <dbReference type="NCBI Taxonomy" id="292"/>
    <lineage>
        <taxon>Bacteria</taxon>
        <taxon>Pseudomonadati</taxon>
        <taxon>Pseudomonadota</taxon>
        <taxon>Betaproteobacteria</taxon>
        <taxon>Burkholderiales</taxon>
        <taxon>Burkholderiaceae</taxon>
        <taxon>Burkholderia</taxon>
        <taxon>Burkholderia cepacia complex</taxon>
    </lineage>
</organism>
<dbReference type="AlphaFoldDB" id="A0AA88Z9N7"/>
<protein>
    <submittedName>
        <fullName evidence="1">Uncharacterized protein</fullName>
    </submittedName>
</protein>
<dbReference type="EMBL" id="JPGD01000003">
    <property type="protein sequence ID" value="KGC06788.1"/>
    <property type="molecule type" value="Genomic_DNA"/>
</dbReference>
<evidence type="ECO:0000313" key="2">
    <source>
        <dbReference type="Proteomes" id="UP000029575"/>
    </source>
</evidence>
<accession>A0AA88Z9N7</accession>
<evidence type="ECO:0000313" key="1">
    <source>
        <dbReference type="EMBL" id="KGC06788.1"/>
    </source>
</evidence>
<name>A0AA88Z9N7_BURCE</name>
<comment type="caution">
    <text evidence="1">The sequence shown here is derived from an EMBL/GenBank/DDBJ whole genome shotgun (WGS) entry which is preliminary data.</text>
</comment>
<sequence>MIVTLTGFAWDRSTHRRATPDRLVRRAQRAPLPSTAGFAKPVGCAGAERCSANSPLRPLARPCGRQHEIR</sequence>
<reference evidence="1 2" key="1">
    <citation type="submission" date="2014-06" db="EMBL/GenBank/DDBJ databases">
        <authorList>
            <person name="Bishop-Lilly K.A."/>
            <person name="Broomall S.M."/>
            <person name="Chain P.S."/>
            <person name="Chertkov O."/>
            <person name="Coyne S.R."/>
            <person name="Daligault H.E."/>
            <person name="Davenport K.W."/>
            <person name="Erkkila T."/>
            <person name="Frey K.G."/>
            <person name="Gibbons H.S."/>
            <person name="Gu W."/>
            <person name="Jaissle J."/>
            <person name="Johnson S.L."/>
            <person name="Koroleva G.I."/>
            <person name="Ladner J.T."/>
            <person name="Lo C.-C."/>
            <person name="Minogue T.D."/>
            <person name="Munk C."/>
            <person name="Palacios G.F."/>
            <person name="Redden C.L."/>
            <person name="Rosenzweig C.N."/>
            <person name="Scholz M.B."/>
            <person name="Teshima H."/>
            <person name="Xu Y."/>
        </authorList>
    </citation>
    <scope>NUCLEOTIDE SEQUENCE [LARGE SCALE GENOMIC DNA]</scope>
    <source>
        <strain evidence="1 2">DWS 37UF10B-2</strain>
    </source>
</reference>
<gene>
    <name evidence="1" type="ORF">DM43_4532</name>
</gene>